<dbReference type="GO" id="GO:0015562">
    <property type="term" value="F:efflux transmembrane transporter activity"/>
    <property type="evidence" value="ECO:0007669"/>
    <property type="project" value="TreeGrafter"/>
</dbReference>
<dbReference type="SUPFAM" id="SSF111369">
    <property type="entry name" value="HlyD-like secretion proteins"/>
    <property type="match status" value="1"/>
</dbReference>
<dbReference type="Gene3D" id="1.10.287.470">
    <property type="entry name" value="Helix hairpin bin"/>
    <property type="match status" value="1"/>
</dbReference>
<evidence type="ECO:0000256" key="1">
    <source>
        <dbReference type="ARBA" id="ARBA00009477"/>
    </source>
</evidence>
<dbReference type="RefSeq" id="WP_163962731.1">
    <property type="nucleotide sequence ID" value="NZ_JAAGNX010000001.1"/>
</dbReference>
<comment type="caution">
    <text evidence="5">The sequence shown here is derived from an EMBL/GenBank/DDBJ whole genome shotgun (WGS) entry which is preliminary data.</text>
</comment>
<feature type="domain" description="YknX-like C-terminal permuted SH3-like" evidence="4">
    <location>
        <begin position="236"/>
        <end position="302"/>
    </location>
</feature>
<proteinExistence type="inferred from homology"/>
<evidence type="ECO:0000259" key="4">
    <source>
        <dbReference type="Pfam" id="PF25989"/>
    </source>
</evidence>
<dbReference type="Pfam" id="PF25973">
    <property type="entry name" value="BSH_CzcB"/>
    <property type="match status" value="1"/>
</dbReference>
<name>A0A6B2LYG9_9BACT</name>
<dbReference type="Pfam" id="PF25989">
    <property type="entry name" value="YknX_C"/>
    <property type="match status" value="1"/>
</dbReference>
<dbReference type="GO" id="GO:1990281">
    <property type="term" value="C:efflux pump complex"/>
    <property type="evidence" value="ECO:0007669"/>
    <property type="project" value="TreeGrafter"/>
</dbReference>
<evidence type="ECO:0000259" key="3">
    <source>
        <dbReference type="Pfam" id="PF25973"/>
    </source>
</evidence>
<dbReference type="NCBIfam" id="TIGR01730">
    <property type="entry name" value="RND_mfp"/>
    <property type="match status" value="1"/>
</dbReference>
<evidence type="ECO:0000313" key="5">
    <source>
        <dbReference type="EMBL" id="NDV61628.1"/>
    </source>
</evidence>
<comment type="similarity">
    <text evidence="1">Belongs to the membrane fusion protein (MFP) (TC 8.A.1) family.</text>
</comment>
<evidence type="ECO:0000313" key="6">
    <source>
        <dbReference type="Proteomes" id="UP000478417"/>
    </source>
</evidence>
<gene>
    <name evidence="5" type="ORF">G0Q06_04115</name>
</gene>
<dbReference type="AlphaFoldDB" id="A0A6B2LYG9"/>
<evidence type="ECO:0000256" key="2">
    <source>
        <dbReference type="SAM" id="Coils"/>
    </source>
</evidence>
<keyword evidence="6" id="KW-1185">Reference proteome</keyword>
<dbReference type="InterPro" id="IPR006143">
    <property type="entry name" value="RND_pump_MFP"/>
</dbReference>
<accession>A0A6B2LYG9</accession>
<dbReference type="InterPro" id="IPR058647">
    <property type="entry name" value="BSH_CzcB-like"/>
</dbReference>
<dbReference type="Gene3D" id="2.40.420.20">
    <property type="match status" value="1"/>
</dbReference>
<reference evidence="5 6" key="1">
    <citation type="submission" date="2020-02" db="EMBL/GenBank/DDBJ databases">
        <title>Albibacoteraceae fam. nov., the first described family within the subdivision 4 Verrucomicrobia.</title>
        <authorList>
            <person name="Xi F."/>
        </authorList>
    </citation>
    <scope>NUCLEOTIDE SEQUENCE [LARGE SCALE GENOMIC DNA]</scope>
    <source>
        <strain evidence="5 6">CK1056</strain>
    </source>
</reference>
<dbReference type="InterPro" id="IPR058637">
    <property type="entry name" value="YknX-like_C"/>
</dbReference>
<dbReference type="Proteomes" id="UP000478417">
    <property type="component" value="Unassembled WGS sequence"/>
</dbReference>
<organism evidence="5 6">
    <name type="scientific">Oceanipulchritudo coccoides</name>
    <dbReference type="NCBI Taxonomy" id="2706888"/>
    <lineage>
        <taxon>Bacteria</taxon>
        <taxon>Pseudomonadati</taxon>
        <taxon>Verrucomicrobiota</taxon>
        <taxon>Opitutia</taxon>
        <taxon>Puniceicoccales</taxon>
        <taxon>Oceanipulchritudinaceae</taxon>
        <taxon>Oceanipulchritudo</taxon>
    </lineage>
</organism>
<feature type="coiled-coil region" evidence="2">
    <location>
        <begin position="61"/>
        <end position="119"/>
    </location>
</feature>
<dbReference type="EMBL" id="JAAGNX010000001">
    <property type="protein sequence ID" value="NDV61628.1"/>
    <property type="molecule type" value="Genomic_DNA"/>
</dbReference>
<dbReference type="PANTHER" id="PTHR30469">
    <property type="entry name" value="MULTIDRUG RESISTANCE PROTEIN MDTA"/>
    <property type="match status" value="1"/>
</dbReference>
<feature type="domain" description="CzcB-like barrel-sandwich hybrid" evidence="3">
    <location>
        <begin position="29"/>
        <end position="143"/>
    </location>
</feature>
<protein>
    <submittedName>
        <fullName evidence="5">Efflux RND transporter periplasmic adaptor subunit</fullName>
    </submittedName>
</protein>
<keyword evidence="2" id="KW-0175">Coiled coil</keyword>
<sequence length="304" mass="33386">MEVRSFTVEAKEHLQRQGLPGTVNPADQAIIASKLMGTVAQADVDIGQRVSEGELLITLSAGEIEAQVEQAEARLAQLTRNLEREKALLAQRATTAESVRTLEDEIRLAQARLLEVQTMESYISIRAPYDGIITTKKVRRGDLAIPGVPLLTIEGIGSLEVHVQVPDSLMPLPYGAEVNLMAKGIPEKARLVEWSPAADPASRTRLAKLELPEETTLRSGQYVRVDWPVKTTLSIWIPESALSLMGQMERIFTIEDGRAELRLIKSGLRENSMVQVLAGLEAGEQVVMSPTRQLKDGQQIIVTP</sequence>
<dbReference type="PANTHER" id="PTHR30469:SF38">
    <property type="entry name" value="HLYD FAMILY SECRETION PROTEIN"/>
    <property type="match status" value="1"/>
</dbReference>
<dbReference type="Gene3D" id="2.40.30.170">
    <property type="match status" value="1"/>
</dbReference>
<dbReference type="Gene3D" id="2.40.50.100">
    <property type="match status" value="1"/>
</dbReference>